<protein>
    <recommendedName>
        <fullName evidence="5">Transmembrane protein</fullName>
    </recommendedName>
</protein>
<dbReference type="OrthoDB" id="2991366at2759"/>
<keyword evidence="2" id="KW-0472">Membrane</keyword>
<dbReference type="InParanoid" id="A8N092"/>
<reference evidence="3 4" key="1">
    <citation type="journal article" date="2010" name="Proc. Natl. Acad. Sci. U.S.A.">
        <title>Insights into evolution of multicellular fungi from the assembled chromosomes of the mushroom Coprinopsis cinerea (Coprinus cinereus).</title>
        <authorList>
            <person name="Stajich J.E."/>
            <person name="Wilke S.K."/>
            <person name="Ahren D."/>
            <person name="Au C.H."/>
            <person name="Birren B.W."/>
            <person name="Borodovsky M."/>
            <person name="Burns C."/>
            <person name="Canback B."/>
            <person name="Casselton L.A."/>
            <person name="Cheng C.K."/>
            <person name="Deng J."/>
            <person name="Dietrich F.S."/>
            <person name="Fargo D.C."/>
            <person name="Farman M.L."/>
            <person name="Gathman A.C."/>
            <person name="Goldberg J."/>
            <person name="Guigo R."/>
            <person name="Hoegger P.J."/>
            <person name="Hooker J.B."/>
            <person name="Huggins A."/>
            <person name="James T.Y."/>
            <person name="Kamada T."/>
            <person name="Kilaru S."/>
            <person name="Kodira C."/>
            <person name="Kues U."/>
            <person name="Kupfer D."/>
            <person name="Kwan H.S."/>
            <person name="Lomsadze A."/>
            <person name="Li W."/>
            <person name="Lilly W.W."/>
            <person name="Ma L.J."/>
            <person name="Mackey A.J."/>
            <person name="Manning G."/>
            <person name="Martin F."/>
            <person name="Muraguchi H."/>
            <person name="Natvig D.O."/>
            <person name="Palmerini H."/>
            <person name="Ramesh M.A."/>
            <person name="Rehmeyer C.J."/>
            <person name="Roe B.A."/>
            <person name="Shenoy N."/>
            <person name="Stanke M."/>
            <person name="Ter-Hovhannisyan V."/>
            <person name="Tunlid A."/>
            <person name="Velagapudi R."/>
            <person name="Vision T.J."/>
            <person name="Zeng Q."/>
            <person name="Zolan M.E."/>
            <person name="Pukkila P.J."/>
        </authorList>
    </citation>
    <scope>NUCLEOTIDE SEQUENCE [LARGE SCALE GENOMIC DNA]</scope>
    <source>
        <strain evidence="4">Okayama-7 / 130 / ATCC MYA-4618 / FGSC 9003</strain>
    </source>
</reference>
<comment type="caution">
    <text evidence="3">The sequence shown here is derived from an EMBL/GenBank/DDBJ whole genome shotgun (WGS) entry which is preliminary data.</text>
</comment>
<dbReference type="OMA" id="AFSTHIN"/>
<keyword evidence="4" id="KW-1185">Reference proteome</keyword>
<feature type="transmembrane region" description="Helical" evidence="2">
    <location>
        <begin position="602"/>
        <end position="622"/>
    </location>
</feature>
<evidence type="ECO:0000313" key="3">
    <source>
        <dbReference type="EMBL" id="EAU93631.2"/>
    </source>
</evidence>
<keyword evidence="2" id="KW-0812">Transmembrane</keyword>
<feature type="region of interest" description="Disordered" evidence="1">
    <location>
        <begin position="1"/>
        <end position="59"/>
    </location>
</feature>
<dbReference type="STRING" id="240176.A8N092"/>
<gene>
    <name evidence="3" type="ORF">CC1G_02861</name>
</gene>
<evidence type="ECO:0000256" key="1">
    <source>
        <dbReference type="SAM" id="MobiDB-lite"/>
    </source>
</evidence>
<sequence>MTSPANPNQRAGDSTVVLTDHEPESQHNGAAPSGQDHEGKSEGKQGSERPDSKQPLDEKAESIVNADQGVPVNEDQDGEQLSSPSVASRRVHDILVLAGVMIMLAWPWLFWGAVYSVKGVKMRNKGAKLVDEFPQTTAFFVSLVGNFVCLVVDIFFSLSVIRFAQEWVARKPKVSVFHVSLLGAFRHQSFPWTMRDLKVLLQKSKWLPVVLVGVCIGAFQFVPSGTTSLLLPVKFPRTEPLVGSELDFSSITPECIAWLDANRFDNDCDWQLFNDVPYTSCFGQNQLLDVLAAGRSSVLALSPNNNESLSLNQIGAKDGMRLLGPLRGILPIGPNGAPAFDTLQDSPFANPDTAEAMFAYNYTLNYQGLSTNISCYFDSLSPIRARPASENNTHAVQYNATCPEDTDFFTDGGVIDVVVPNSRNRLMYWACKAPDTDEGLPSYRMYLRGRGGYDEMIGNVTCDLSPVQPAIYPVTYNSDLHAFSSSPATSLASNAYTYLIENSLIQLSGIIAESQSYEANTVAEAVFTAGIKNFGLPIRTRDDGYLPIFEAMFQGMLDYEATYTRLVYSTAVDPPASCLRNVEGAVTYVVIGWYAKLEHIGFLMPMTLVNLASMCIIIAAIVMTRGSVPSHIVVDPTDPRPMLNAPQPEGEEGDDEWDRKVVFSPNTATQAAADRFHAPPTAGAAQEAFAELDLSQLSPL</sequence>
<evidence type="ECO:0008006" key="5">
    <source>
        <dbReference type="Google" id="ProtNLM"/>
    </source>
</evidence>
<feature type="region of interest" description="Disordered" evidence="1">
    <location>
        <begin position="635"/>
        <end position="657"/>
    </location>
</feature>
<dbReference type="KEGG" id="cci:CC1G_02861"/>
<dbReference type="EMBL" id="AACS02000001">
    <property type="protein sequence ID" value="EAU93631.2"/>
    <property type="molecule type" value="Genomic_DNA"/>
</dbReference>
<evidence type="ECO:0000256" key="2">
    <source>
        <dbReference type="SAM" id="Phobius"/>
    </source>
</evidence>
<name>A8N092_COPC7</name>
<organism evidence="3 4">
    <name type="scientific">Coprinopsis cinerea (strain Okayama-7 / 130 / ATCC MYA-4618 / FGSC 9003)</name>
    <name type="common">Inky cap fungus</name>
    <name type="synonym">Hormographiella aspergillata</name>
    <dbReference type="NCBI Taxonomy" id="240176"/>
    <lineage>
        <taxon>Eukaryota</taxon>
        <taxon>Fungi</taxon>
        <taxon>Dikarya</taxon>
        <taxon>Basidiomycota</taxon>
        <taxon>Agaricomycotina</taxon>
        <taxon>Agaricomycetes</taxon>
        <taxon>Agaricomycetidae</taxon>
        <taxon>Agaricales</taxon>
        <taxon>Agaricineae</taxon>
        <taxon>Psathyrellaceae</taxon>
        <taxon>Coprinopsis</taxon>
    </lineage>
</organism>
<dbReference type="RefSeq" id="XP_001828280.2">
    <property type="nucleotide sequence ID" value="XM_001828228.2"/>
</dbReference>
<dbReference type="AlphaFoldDB" id="A8N092"/>
<dbReference type="GeneID" id="6004640"/>
<proteinExistence type="predicted"/>
<keyword evidence="2" id="KW-1133">Transmembrane helix</keyword>
<feature type="transmembrane region" description="Helical" evidence="2">
    <location>
        <begin position="137"/>
        <end position="161"/>
    </location>
</feature>
<dbReference type="VEuPathDB" id="FungiDB:CC1G_02861"/>
<feature type="transmembrane region" description="Helical" evidence="2">
    <location>
        <begin position="204"/>
        <end position="222"/>
    </location>
</feature>
<feature type="transmembrane region" description="Helical" evidence="2">
    <location>
        <begin position="94"/>
        <end position="117"/>
    </location>
</feature>
<accession>A8N092</accession>
<evidence type="ECO:0000313" key="4">
    <source>
        <dbReference type="Proteomes" id="UP000001861"/>
    </source>
</evidence>
<feature type="compositionally biased region" description="Basic and acidic residues" evidence="1">
    <location>
        <begin position="35"/>
        <end position="59"/>
    </location>
</feature>
<dbReference type="Proteomes" id="UP000001861">
    <property type="component" value="Unassembled WGS sequence"/>
</dbReference>
<feature type="compositionally biased region" description="Polar residues" evidence="1">
    <location>
        <begin position="1"/>
        <end position="12"/>
    </location>
</feature>
<dbReference type="HOGENOM" id="CLU_016816_0_0_1"/>